<accession>A0A7E4VJK1</accession>
<dbReference type="AlphaFoldDB" id="A0A7E4VJK1"/>
<dbReference type="SUPFAM" id="SSF81321">
    <property type="entry name" value="Family A G protein-coupled receptor-like"/>
    <property type="match status" value="1"/>
</dbReference>
<name>A0A7E4VJK1_PANRE</name>
<proteinExistence type="predicted"/>
<keyword evidence="1" id="KW-0812">Transmembrane</keyword>
<dbReference type="WBParaSite" id="Pan_g21873.t1">
    <property type="protein sequence ID" value="Pan_g21873.t1"/>
    <property type="gene ID" value="Pan_g21873"/>
</dbReference>
<sequence>MLLEMSIRMGSKPVSNDVREVASRRANRQQQRILLQISVIAVIFYSYMTTYYLVYYIFETENKWVMLFNSFFYSTTHMINPVIYFSLNREMRAQLIAALSDLLSFICCAPVKSRHEYGSMIKPSVEHRTSNKMENSFTETSPLFSSVVNNNRTSNFAPSATISKLQKESLSSAVLIDVANTLPPPACAITEQSPSQSVVAAEDENQNVTTASDVAVMDPEEVARAQEQRRSLLDALIRALTTFTNQFSEDEGDEVVAAVLQTHVKRFGPSKSTDFARLLSPPNGSSVKHSQTSQCITSAPNYNPKNNVTVLSPNSLKSPENQNLSELDSSASETMNRLIKSNTWQQWADLKRRGSNRSHGTDRDSLTMLLAENSLPESDEDDVIYL</sequence>
<dbReference type="InterPro" id="IPR019425">
    <property type="entry name" value="7TM_GPCR_serpentine_rcpt_Srt"/>
</dbReference>
<dbReference type="CDD" id="cd00637">
    <property type="entry name" value="7tm_classA_rhodopsin-like"/>
    <property type="match status" value="1"/>
</dbReference>
<keyword evidence="1" id="KW-1133">Transmembrane helix</keyword>
<dbReference type="Pfam" id="PF10321">
    <property type="entry name" value="7TM_GPCR_Srt"/>
    <property type="match status" value="1"/>
</dbReference>
<reference evidence="3" key="2">
    <citation type="submission" date="2020-10" db="UniProtKB">
        <authorList>
            <consortium name="WormBaseParasite"/>
        </authorList>
    </citation>
    <scope>IDENTIFICATION</scope>
</reference>
<protein>
    <submittedName>
        <fullName evidence="3">G_PROTEIN_RECEP_F1_2 domain-containing protein</fullName>
    </submittedName>
</protein>
<reference evidence="2" key="1">
    <citation type="journal article" date="2013" name="Genetics">
        <title>The draft genome and transcriptome of Panagrellus redivivus are shaped by the harsh demands of a free-living lifestyle.</title>
        <authorList>
            <person name="Srinivasan J."/>
            <person name="Dillman A.R."/>
            <person name="Macchietto M.G."/>
            <person name="Heikkinen L."/>
            <person name="Lakso M."/>
            <person name="Fracchia K.M."/>
            <person name="Antoshechkin I."/>
            <person name="Mortazavi A."/>
            <person name="Wong G."/>
            <person name="Sternberg P.W."/>
        </authorList>
    </citation>
    <scope>NUCLEOTIDE SEQUENCE [LARGE SCALE GENOMIC DNA]</scope>
    <source>
        <strain evidence="2">MT8872</strain>
    </source>
</reference>
<evidence type="ECO:0000256" key="1">
    <source>
        <dbReference type="SAM" id="Phobius"/>
    </source>
</evidence>
<keyword evidence="1" id="KW-0472">Membrane</keyword>
<organism evidence="2 3">
    <name type="scientific">Panagrellus redivivus</name>
    <name type="common">Microworm</name>
    <dbReference type="NCBI Taxonomy" id="6233"/>
    <lineage>
        <taxon>Eukaryota</taxon>
        <taxon>Metazoa</taxon>
        <taxon>Ecdysozoa</taxon>
        <taxon>Nematoda</taxon>
        <taxon>Chromadorea</taxon>
        <taxon>Rhabditida</taxon>
        <taxon>Tylenchina</taxon>
        <taxon>Panagrolaimomorpha</taxon>
        <taxon>Panagrolaimoidea</taxon>
        <taxon>Panagrolaimidae</taxon>
        <taxon>Panagrellus</taxon>
    </lineage>
</organism>
<evidence type="ECO:0000313" key="3">
    <source>
        <dbReference type="WBParaSite" id="Pan_g21873.t1"/>
    </source>
</evidence>
<dbReference type="Proteomes" id="UP000492821">
    <property type="component" value="Unassembled WGS sequence"/>
</dbReference>
<keyword evidence="2" id="KW-1185">Reference proteome</keyword>
<feature type="transmembrane region" description="Helical" evidence="1">
    <location>
        <begin position="64"/>
        <end position="87"/>
    </location>
</feature>
<dbReference type="Gene3D" id="1.20.1070.10">
    <property type="entry name" value="Rhodopsin 7-helix transmembrane proteins"/>
    <property type="match status" value="1"/>
</dbReference>
<feature type="transmembrane region" description="Helical" evidence="1">
    <location>
        <begin position="33"/>
        <end position="58"/>
    </location>
</feature>
<evidence type="ECO:0000313" key="2">
    <source>
        <dbReference type="Proteomes" id="UP000492821"/>
    </source>
</evidence>